<dbReference type="AlphaFoldDB" id="A0A7T0C0Y6"/>
<name>A0A7T0C0Y6_9BACT</name>
<feature type="compositionally biased region" description="Basic residues" evidence="1">
    <location>
        <begin position="44"/>
        <end position="53"/>
    </location>
</feature>
<dbReference type="EMBL" id="CP048620">
    <property type="protein sequence ID" value="QPJ64544.1"/>
    <property type="molecule type" value="Genomic_DNA"/>
</dbReference>
<accession>A0A7T0C0Y6</accession>
<evidence type="ECO:0000313" key="3">
    <source>
        <dbReference type="Proteomes" id="UP000594464"/>
    </source>
</evidence>
<proteinExistence type="predicted"/>
<dbReference type="Proteomes" id="UP000594464">
    <property type="component" value="Chromosome"/>
</dbReference>
<sequence length="70" mass="8188">MFFEVRIKDKEGKVKKVLNSQTLSNRYWNDFFASSTDLAPAKNTKGRGRKAKRKEPLQSNQETDEWVLEP</sequence>
<gene>
    <name evidence="2" type="ORF">G3M78_03700</name>
</gene>
<organism evidence="2 3">
    <name type="scientific">Candidatus Nitrohelix vancouverensis</name>
    <dbReference type="NCBI Taxonomy" id="2705534"/>
    <lineage>
        <taxon>Bacteria</taxon>
        <taxon>Pseudomonadati</taxon>
        <taxon>Nitrospinota/Tectimicrobiota group</taxon>
        <taxon>Nitrospinota</taxon>
        <taxon>Nitrospinia</taxon>
        <taxon>Nitrospinales</taxon>
        <taxon>Nitrospinaceae</taxon>
        <taxon>Candidatus Nitrohelix</taxon>
    </lineage>
</organism>
<evidence type="ECO:0000313" key="2">
    <source>
        <dbReference type="EMBL" id="QPJ64544.1"/>
    </source>
</evidence>
<feature type="region of interest" description="Disordered" evidence="1">
    <location>
        <begin position="38"/>
        <end position="70"/>
    </location>
</feature>
<reference evidence="3" key="1">
    <citation type="submission" date="2020-02" db="EMBL/GenBank/DDBJ databases">
        <title>Genomic and physiological characterization of two novel Nitrospinaceae genera.</title>
        <authorList>
            <person name="Mueller A.J."/>
            <person name="Jung M.-Y."/>
            <person name="Strachan C.R."/>
            <person name="Herbold C.W."/>
            <person name="Kirkegaard R.H."/>
            <person name="Daims H."/>
        </authorList>
    </citation>
    <scope>NUCLEOTIDE SEQUENCE [LARGE SCALE GENOMIC DNA]</scope>
</reference>
<dbReference type="KEGG" id="nva:G3M78_03700"/>
<protein>
    <submittedName>
        <fullName evidence="2">Uncharacterized protein</fullName>
    </submittedName>
</protein>
<evidence type="ECO:0000256" key="1">
    <source>
        <dbReference type="SAM" id="MobiDB-lite"/>
    </source>
</evidence>